<protein>
    <recommendedName>
        <fullName evidence="4">Transmembrane protein</fullName>
    </recommendedName>
</protein>
<feature type="transmembrane region" description="Helical" evidence="1">
    <location>
        <begin position="204"/>
        <end position="226"/>
    </location>
</feature>
<dbReference type="InterPro" id="IPR023346">
    <property type="entry name" value="Lysozyme-like_dom_sf"/>
</dbReference>
<evidence type="ECO:0000313" key="2">
    <source>
        <dbReference type="EMBL" id="UOK70204.1"/>
    </source>
</evidence>
<dbReference type="Gene3D" id="1.10.530.10">
    <property type="match status" value="1"/>
</dbReference>
<evidence type="ECO:0000313" key="3">
    <source>
        <dbReference type="Proteomes" id="UP000831684"/>
    </source>
</evidence>
<keyword evidence="1" id="KW-0472">Membrane</keyword>
<keyword evidence="1" id="KW-0812">Transmembrane</keyword>
<dbReference type="RefSeq" id="WP_244376608.1">
    <property type="nucleotide sequence ID" value="NZ_CP083239.1"/>
</dbReference>
<dbReference type="AlphaFoldDB" id="A0A9E7A3U8"/>
<accession>A0A9E7A3U8</accession>
<dbReference type="SUPFAM" id="SSF53955">
    <property type="entry name" value="Lysozyme-like"/>
    <property type="match status" value="1"/>
</dbReference>
<dbReference type="EMBL" id="CP083239">
    <property type="protein sequence ID" value="UOK70204.1"/>
    <property type="molecule type" value="Genomic_DNA"/>
</dbReference>
<gene>
    <name evidence="2" type="ORF">K9D25_15905</name>
</gene>
<proteinExistence type="predicted"/>
<reference evidence="2" key="1">
    <citation type="submission" date="2021-09" db="EMBL/GenBank/DDBJ databases">
        <title>Network and meta-omics reveal the key degrader and cooperation patterns in an efficient 1,4-dioxane-degrading microbial community.</title>
        <authorList>
            <person name="Dai C."/>
        </authorList>
    </citation>
    <scope>NUCLEOTIDE SEQUENCE</scope>
    <source>
        <strain evidence="2">ZM13</strain>
    </source>
</reference>
<dbReference type="KEGG" id="apol:K9D25_15905"/>
<evidence type="ECO:0000256" key="1">
    <source>
        <dbReference type="SAM" id="Phobius"/>
    </source>
</evidence>
<keyword evidence="1" id="KW-1133">Transmembrane helix</keyword>
<organism evidence="2 3">
    <name type="scientific">Ancylobacter polymorphus</name>
    <dbReference type="NCBI Taxonomy" id="223390"/>
    <lineage>
        <taxon>Bacteria</taxon>
        <taxon>Pseudomonadati</taxon>
        <taxon>Pseudomonadota</taxon>
        <taxon>Alphaproteobacteria</taxon>
        <taxon>Hyphomicrobiales</taxon>
        <taxon>Xanthobacteraceae</taxon>
        <taxon>Ancylobacter</taxon>
    </lineage>
</organism>
<sequence length="231" mass="24737">MDPTVPAGAAILLDFMRETETGRRDATAYDTLFGHNERHLPKPLTRMTIDEVIAAGPGWTRAYKSSAAGAYQFMRATLQDLKAELGLRGSQIFDANLQDRLGYHLLKRRGYADAVARRISLEEFGKRLAMEWASMPVLAATKGAHRTLQRGQSYYAGDALNKSLVPAATFEAVIAKALATARAVPAAAGVPVTTPPPASSAARLAPFITALIAALAALLGALGFNIKEYLP</sequence>
<name>A0A9E7A3U8_9HYPH</name>
<dbReference type="Proteomes" id="UP000831684">
    <property type="component" value="Chromosome"/>
</dbReference>
<evidence type="ECO:0008006" key="4">
    <source>
        <dbReference type="Google" id="ProtNLM"/>
    </source>
</evidence>